<gene>
    <name evidence="1" type="ORF">TTHERM_001224651</name>
</gene>
<reference evidence="2" key="1">
    <citation type="journal article" date="2006" name="PLoS Biol.">
        <title>Macronuclear genome sequence of the ciliate Tetrahymena thermophila, a model eukaryote.</title>
        <authorList>
            <person name="Eisen J.A."/>
            <person name="Coyne R.S."/>
            <person name="Wu M."/>
            <person name="Wu D."/>
            <person name="Thiagarajan M."/>
            <person name="Wortman J.R."/>
            <person name="Badger J.H."/>
            <person name="Ren Q."/>
            <person name="Amedeo P."/>
            <person name="Jones K.M."/>
            <person name="Tallon L.J."/>
            <person name="Delcher A.L."/>
            <person name="Salzberg S.L."/>
            <person name="Silva J.C."/>
            <person name="Haas B.J."/>
            <person name="Majoros W.H."/>
            <person name="Farzad M."/>
            <person name="Carlton J.M."/>
            <person name="Smith R.K. Jr."/>
            <person name="Garg J."/>
            <person name="Pearlman R.E."/>
            <person name="Karrer K.M."/>
            <person name="Sun L."/>
            <person name="Manning G."/>
            <person name="Elde N.C."/>
            <person name="Turkewitz A.P."/>
            <person name="Asai D.J."/>
            <person name="Wilkes D.E."/>
            <person name="Wang Y."/>
            <person name="Cai H."/>
            <person name="Collins K."/>
            <person name="Stewart B.A."/>
            <person name="Lee S.R."/>
            <person name="Wilamowska K."/>
            <person name="Weinberg Z."/>
            <person name="Ruzzo W.L."/>
            <person name="Wloga D."/>
            <person name="Gaertig J."/>
            <person name="Frankel J."/>
            <person name="Tsao C.-C."/>
            <person name="Gorovsky M.A."/>
            <person name="Keeling P.J."/>
            <person name="Waller R.F."/>
            <person name="Patron N.J."/>
            <person name="Cherry J.M."/>
            <person name="Stover N.A."/>
            <person name="Krieger C.J."/>
            <person name="del Toro C."/>
            <person name="Ryder H.F."/>
            <person name="Williamson S.C."/>
            <person name="Barbeau R.A."/>
            <person name="Hamilton E.P."/>
            <person name="Orias E."/>
        </authorList>
    </citation>
    <scope>NUCLEOTIDE SEQUENCE [LARGE SCALE GENOMIC DNA]</scope>
    <source>
        <strain evidence="2">SB210</strain>
    </source>
</reference>
<name>W7XDI6_TETTS</name>
<sequence length="150" mass="17884">MLFLNKRKNLQLSLALCYMKLALQSVAQIYLKVTQCHNHFFHYNLFIQLRIGILQFFLLCQNILKSYQNTIQIDKYQLLLHLKFLQAIEQGFNTQDQKMNLANENQQNQKLQPTRALFHQNLNELHQYAFLEVFYSFSLANLNIISENLK</sequence>
<keyword evidence="2" id="KW-1185">Reference proteome</keyword>
<dbReference type="Proteomes" id="UP000009168">
    <property type="component" value="Unassembled WGS sequence"/>
</dbReference>
<proteinExistence type="predicted"/>
<protein>
    <submittedName>
        <fullName evidence="1">Uncharacterized protein</fullName>
    </submittedName>
</protein>
<dbReference type="EMBL" id="GG662453">
    <property type="protein sequence ID" value="EWS71901.1"/>
    <property type="molecule type" value="Genomic_DNA"/>
</dbReference>
<evidence type="ECO:0000313" key="2">
    <source>
        <dbReference type="Proteomes" id="UP000009168"/>
    </source>
</evidence>
<dbReference type="RefSeq" id="XP_012655558.1">
    <property type="nucleotide sequence ID" value="XM_012800104.1"/>
</dbReference>
<dbReference type="GeneID" id="24441959"/>
<evidence type="ECO:0000313" key="1">
    <source>
        <dbReference type="EMBL" id="EWS71901.1"/>
    </source>
</evidence>
<organism evidence="1 2">
    <name type="scientific">Tetrahymena thermophila (strain SB210)</name>
    <dbReference type="NCBI Taxonomy" id="312017"/>
    <lineage>
        <taxon>Eukaryota</taxon>
        <taxon>Sar</taxon>
        <taxon>Alveolata</taxon>
        <taxon>Ciliophora</taxon>
        <taxon>Intramacronucleata</taxon>
        <taxon>Oligohymenophorea</taxon>
        <taxon>Hymenostomatida</taxon>
        <taxon>Tetrahymenina</taxon>
        <taxon>Tetrahymenidae</taxon>
        <taxon>Tetrahymena</taxon>
    </lineage>
</organism>
<dbReference type="AlphaFoldDB" id="W7XDI6"/>
<dbReference type="KEGG" id="tet:TTHERM_001224651"/>
<accession>W7XDI6</accession>
<dbReference type="InParanoid" id="W7XDI6"/>